<feature type="chain" id="PRO_5014843401" description="DUF4142 domain-containing protein" evidence="2">
    <location>
        <begin position="23"/>
        <end position="289"/>
    </location>
</feature>
<proteinExistence type="predicted"/>
<reference evidence="4" key="1">
    <citation type="submission" date="2017-08" db="EMBL/GenBank/DDBJ databases">
        <title>Direct submision.</title>
        <authorList>
            <person name="Kim S.-J."/>
            <person name="Rhee S.-K."/>
        </authorList>
    </citation>
    <scope>NUCLEOTIDE SEQUENCE [LARGE SCALE GENOMIC DNA]</scope>
    <source>
        <strain evidence="4">GI5</strain>
    </source>
</reference>
<dbReference type="RefSeq" id="WP_101894546.1">
    <property type="nucleotide sequence ID" value="NZ_CP022684.1"/>
</dbReference>
<dbReference type="Proteomes" id="UP000235116">
    <property type="component" value="Chromosome"/>
</dbReference>
<dbReference type="EMBL" id="CP022684">
    <property type="protein sequence ID" value="AUM13168.1"/>
    <property type="molecule type" value="Genomic_DNA"/>
</dbReference>
<organism evidence="3 4">
    <name type="scientific">Ketobacter alkanivorans</name>
    <dbReference type="NCBI Taxonomy" id="1917421"/>
    <lineage>
        <taxon>Bacteria</taxon>
        <taxon>Pseudomonadati</taxon>
        <taxon>Pseudomonadota</taxon>
        <taxon>Gammaproteobacteria</taxon>
        <taxon>Pseudomonadales</taxon>
        <taxon>Ketobacteraceae</taxon>
        <taxon>Ketobacter</taxon>
    </lineage>
</organism>
<accession>A0A2K9LLF7</accession>
<dbReference type="AlphaFoldDB" id="A0A2K9LLF7"/>
<keyword evidence="2" id="KW-0732">Signal</keyword>
<evidence type="ECO:0000256" key="1">
    <source>
        <dbReference type="SAM" id="Coils"/>
    </source>
</evidence>
<evidence type="ECO:0000313" key="4">
    <source>
        <dbReference type="Proteomes" id="UP000235116"/>
    </source>
</evidence>
<evidence type="ECO:0008006" key="5">
    <source>
        <dbReference type="Google" id="ProtNLM"/>
    </source>
</evidence>
<protein>
    <recommendedName>
        <fullName evidence="5">DUF4142 domain-containing protein</fullName>
    </recommendedName>
</protein>
<sequence length="289" mass="31865">MNKLKNIVMTIALLGLANAASAGWGFDDLKELVPLKKTQNDSEVKVEEKAGIDADKASEAQATTAETQAKVQQSEAKKVEAEAKMDVLVDENERVVKRLIASLLRVAEAQANFAEALDAKDQADKLRAESKALGEANYTDKSALHRHVKVSKATNKVIQKKIALNQELSQEGREQFSTGMLHYVIAVKETKEMTDEIGPFYDATMAEAKTVQSLINQSKNQNNVIGFITNVKDYATSRFGKKFATTKYLVKNSKGLAKDHKATVNSVVEYARNNDIEVPKEVETSLDFI</sequence>
<gene>
    <name evidence="3" type="ORF">Kalk_12345</name>
</gene>
<dbReference type="KEGG" id="kak:Kalk_12345"/>
<keyword evidence="4" id="KW-1185">Reference proteome</keyword>
<evidence type="ECO:0000313" key="3">
    <source>
        <dbReference type="EMBL" id="AUM13168.1"/>
    </source>
</evidence>
<name>A0A2K9LLF7_9GAMM</name>
<evidence type="ECO:0000256" key="2">
    <source>
        <dbReference type="SAM" id="SignalP"/>
    </source>
</evidence>
<feature type="signal peptide" evidence="2">
    <location>
        <begin position="1"/>
        <end position="22"/>
    </location>
</feature>
<feature type="coiled-coil region" evidence="1">
    <location>
        <begin position="62"/>
        <end position="98"/>
    </location>
</feature>
<keyword evidence="1" id="KW-0175">Coiled coil</keyword>